<dbReference type="Proteomes" id="UP000051401">
    <property type="component" value="Unassembled WGS sequence"/>
</dbReference>
<dbReference type="AlphaFoldDB" id="A0A0T5PDQ6"/>
<dbReference type="Pfam" id="PF04365">
    <property type="entry name" value="BrnT_toxin"/>
    <property type="match status" value="1"/>
</dbReference>
<dbReference type="OrthoDB" id="839663at2"/>
<gene>
    <name evidence="1" type="ORF">XM52_00085</name>
</gene>
<dbReference type="RefSeq" id="WP_057812041.1">
    <property type="nucleotide sequence ID" value="NZ_CP031598.1"/>
</dbReference>
<proteinExistence type="predicted"/>
<sequence>MFEWDEDKRKLTLEKHGLDFLDAAEVFAEDHLVLRARSEIEQRRIAIGPINGMFIAVVFTMRGDTIRIITARRARRNEREAYDAHVARRDAENEKPD</sequence>
<dbReference type="EMBL" id="LAXI01000001">
    <property type="protein sequence ID" value="KRS19293.1"/>
    <property type="molecule type" value="Genomic_DNA"/>
</dbReference>
<evidence type="ECO:0000313" key="1">
    <source>
        <dbReference type="EMBL" id="KRS19293.1"/>
    </source>
</evidence>
<reference evidence="1 2" key="1">
    <citation type="submission" date="2015-04" db="EMBL/GenBank/DDBJ databases">
        <title>The draft genome sequence of Roseovarius indicus B108T.</title>
        <authorList>
            <person name="Li G."/>
            <person name="Lai Q."/>
            <person name="Shao Z."/>
            <person name="Yan P."/>
        </authorList>
    </citation>
    <scope>NUCLEOTIDE SEQUENCE [LARGE SCALE GENOMIC DNA]</scope>
    <source>
        <strain evidence="1 2">B108</strain>
    </source>
</reference>
<dbReference type="InterPro" id="IPR007460">
    <property type="entry name" value="BrnT_toxin"/>
</dbReference>
<accession>A0A0T5PDQ6</accession>
<dbReference type="InterPro" id="IPR038573">
    <property type="entry name" value="BrnT_sf"/>
</dbReference>
<dbReference type="Gene3D" id="3.10.450.530">
    <property type="entry name" value="Ribonuclease toxin, BrnT, of type II toxin-antitoxin system"/>
    <property type="match status" value="1"/>
</dbReference>
<keyword evidence="2" id="KW-1185">Reference proteome</keyword>
<evidence type="ECO:0008006" key="3">
    <source>
        <dbReference type="Google" id="ProtNLM"/>
    </source>
</evidence>
<protein>
    <recommendedName>
        <fullName evidence="3">BrnT family toxin</fullName>
    </recommendedName>
</protein>
<comment type="caution">
    <text evidence="1">The sequence shown here is derived from an EMBL/GenBank/DDBJ whole genome shotgun (WGS) entry which is preliminary data.</text>
</comment>
<name>A0A0T5PDQ6_9RHOB</name>
<organism evidence="1 2">
    <name type="scientific">Roseovarius indicus</name>
    <dbReference type="NCBI Taxonomy" id="540747"/>
    <lineage>
        <taxon>Bacteria</taxon>
        <taxon>Pseudomonadati</taxon>
        <taxon>Pseudomonadota</taxon>
        <taxon>Alphaproteobacteria</taxon>
        <taxon>Rhodobacterales</taxon>
        <taxon>Roseobacteraceae</taxon>
        <taxon>Roseovarius</taxon>
    </lineage>
</organism>
<evidence type="ECO:0000313" key="2">
    <source>
        <dbReference type="Proteomes" id="UP000051401"/>
    </source>
</evidence>